<dbReference type="Proteomes" id="UP001165580">
    <property type="component" value="Unassembled WGS sequence"/>
</dbReference>
<name>A0ABT2GEY3_9MICO</name>
<sequence>MSTLLAKIIDVHGGTGWSQAERITATRHFGGAFWALKGVPGIADEGQFTVDLNREHTQLHNFGGEGLHTDFTPTRVAIVRADGSIVEELTDPRASFEGHVLTTPWTPLQLAYFTGYAMWTYNTEPHSFTLPGVVTEELGPWTEEDGQVWDRLQVTYPGTIATHTPIQVLYADRDGVLHRRDYSVDVAGGSPSVEYMTEQTVFDGLLLPKHREIYVRDENGHAQREPLIVSIDIDDVSVG</sequence>
<gene>
    <name evidence="1" type="ORF">NVV95_06480</name>
</gene>
<evidence type="ECO:0000313" key="1">
    <source>
        <dbReference type="EMBL" id="MCS5714197.1"/>
    </source>
</evidence>
<accession>A0ABT2GEY3</accession>
<evidence type="ECO:0000313" key="2">
    <source>
        <dbReference type="Proteomes" id="UP001165580"/>
    </source>
</evidence>
<comment type="caution">
    <text evidence="1">The sequence shown here is derived from an EMBL/GenBank/DDBJ whole genome shotgun (WGS) entry which is preliminary data.</text>
</comment>
<reference evidence="1" key="1">
    <citation type="submission" date="2022-08" db="EMBL/GenBank/DDBJ databases">
        <authorList>
            <person name="Deng Y."/>
            <person name="Han X.-F."/>
            <person name="Zhang Y.-Q."/>
        </authorList>
    </citation>
    <scope>NUCLEOTIDE SEQUENCE</scope>
    <source>
        <strain evidence="1">CPCC 205716</strain>
    </source>
</reference>
<dbReference type="EMBL" id="JANTEZ010000002">
    <property type="protein sequence ID" value="MCS5714197.1"/>
    <property type="molecule type" value="Genomic_DNA"/>
</dbReference>
<dbReference type="RefSeq" id="WP_259485723.1">
    <property type="nucleotide sequence ID" value="NZ_JANTEZ010000002.1"/>
</dbReference>
<proteinExistence type="predicted"/>
<organism evidence="1 2">
    <name type="scientific">Herbiconiux gentiana</name>
    <dbReference type="NCBI Taxonomy" id="2970912"/>
    <lineage>
        <taxon>Bacteria</taxon>
        <taxon>Bacillati</taxon>
        <taxon>Actinomycetota</taxon>
        <taxon>Actinomycetes</taxon>
        <taxon>Micrococcales</taxon>
        <taxon>Microbacteriaceae</taxon>
        <taxon>Herbiconiux</taxon>
    </lineage>
</organism>
<protein>
    <submittedName>
        <fullName evidence="1">Uncharacterized protein</fullName>
    </submittedName>
</protein>
<keyword evidence="2" id="KW-1185">Reference proteome</keyword>